<feature type="compositionally biased region" description="Low complexity" evidence="1">
    <location>
        <begin position="457"/>
        <end position="495"/>
    </location>
</feature>
<gene>
    <name evidence="2" type="ORF">BZA70DRAFT_270809</name>
</gene>
<organism evidence="2 3">
    <name type="scientific">Myxozyma melibiosi</name>
    <dbReference type="NCBI Taxonomy" id="54550"/>
    <lineage>
        <taxon>Eukaryota</taxon>
        <taxon>Fungi</taxon>
        <taxon>Dikarya</taxon>
        <taxon>Ascomycota</taxon>
        <taxon>Saccharomycotina</taxon>
        <taxon>Lipomycetes</taxon>
        <taxon>Lipomycetales</taxon>
        <taxon>Lipomycetaceae</taxon>
        <taxon>Myxozyma</taxon>
    </lineage>
</organism>
<evidence type="ECO:0000256" key="1">
    <source>
        <dbReference type="SAM" id="MobiDB-lite"/>
    </source>
</evidence>
<protein>
    <submittedName>
        <fullName evidence="2">Uncharacterized protein</fullName>
    </submittedName>
</protein>
<evidence type="ECO:0000313" key="2">
    <source>
        <dbReference type="EMBL" id="KAK7207243.1"/>
    </source>
</evidence>
<feature type="compositionally biased region" description="Polar residues" evidence="1">
    <location>
        <begin position="355"/>
        <end position="377"/>
    </location>
</feature>
<reference evidence="2 3" key="1">
    <citation type="submission" date="2024-03" db="EMBL/GenBank/DDBJ databases">
        <title>Genome-scale model development and genomic sequencing of the oleaginous clade Lipomyces.</title>
        <authorList>
            <consortium name="Lawrence Berkeley National Laboratory"/>
            <person name="Czajka J.J."/>
            <person name="Han Y."/>
            <person name="Kim J."/>
            <person name="Mondo S.J."/>
            <person name="Hofstad B.A."/>
            <person name="Robles A."/>
            <person name="Haridas S."/>
            <person name="Riley R."/>
            <person name="LaButti K."/>
            <person name="Pangilinan J."/>
            <person name="Andreopoulos W."/>
            <person name="Lipzen A."/>
            <person name="Yan J."/>
            <person name="Wang M."/>
            <person name="Ng V."/>
            <person name="Grigoriev I.V."/>
            <person name="Spatafora J.W."/>
            <person name="Magnuson J.K."/>
            <person name="Baker S.E."/>
            <person name="Pomraning K.R."/>
        </authorList>
    </citation>
    <scope>NUCLEOTIDE SEQUENCE [LARGE SCALE GENOMIC DNA]</scope>
    <source>
        <strain evidence="2 3">Phaff 52-87</strain>
    </source>
</reference>
<dbReference type="RefSeq" id="XP_064770276.1">
    <property type="nucleotide sequence ID" value="XM_064911369.1"/>
</dbReference>
<dbReference type="GeneID" id="90036881"/>
<feature type="compositionally biased region" description="Pro residues" evidence="1">
    <location>
        <begin position="46"/>
        <end position="59"/>
    </location>
</feature>
<feature type="compositionally biased region" description="Low complexity" evidence="1">
    <location>
        <begin position="381"/>
        <end position="398"/>
    </location>
</feature>
<dbReference type="EMBL" id="JBBJBU010000001">
    <property type="protein sequence ID" value="KAK7207243.1"/>
    <property type="molecule type" value="Genomic_DNA"/>
</dbReference>
<feature type="region of interest" description="Disordered" evidence="1">
    <location>
        <begin position="81"/>
        <end position="122"/>
    </location>
</feature>
<comment type="caution">
    <text evidence="2">The sequence shown here is derived from an EMBL/GenBank/DDBJ whole genome shotgun (WGS) entry which is preliminary data.</text>
</comment>
<feature type="region of interest" description="Disordered" evidence="1">
    <location>
        <begin position="44"/>
        <end position="67"/>
    </location>
</feature>
<dbReference type="Proteomes" id="UP001498771">
    <property type="component" value="Unassembled WGS sequence"/>
</dbReference>
<feature type="compositionally biased region" description="Low complexity" evidence="1">
    <location>
        <begin position="330"/>
        <end position="349"/>
    </location>
</feature>
<accession>A0ABR1FDW7</accession>
<keyword evidence="3" id="KW-1185">Reference proteome</keyword>
<sequence>MSVLPSIYDIPALPISDAELFLRTFVRLFAAAALPPANYPDVLLPSPHPPPSPSSPPPTSSSQLPSLSSFDKSRIIAAYTSPQPSLDLPPLPPPPLPPPPPPPPPPRSSSTINSPPSPILDPATALAELDSISRSLHDPRLPFIIAPSDHLAQRSSSLTAPNKRVPPTVNEIHFRTVNFSDHRRASVPQIPVDYFSSSISSASASPGSVLSPSRRRSSGNTSSSSSIASCDVDEIVADSTIASSFIITEPSSSAFPRYPSANSMASTSAPFIYSSGRRINDLSVSSEATTTSSFSSISPSTHNPSFLQSSSTSSSLKKFPQKLKQRRFFSSSLSATSPPSFSSSSSSHTNRTRSDQLSPISSKSEPTDQPSSSTSRLTPAPSEIPYSSRSPSDSQQHSHSAKPHAAPYGSKPDSPYYVLTNMGVRLVTPGKDGNTPSSSDAPVESPPASPSLSATNRLSVSSSGKKLSTSSVSTTSSSAGKSRKGSAVSSSSAKSWIFGKKNRSSRSS</sequence>
<feature type="region of interest" description="Disordered" evidence="1">
    <location>
        <begin position="200"/>
        <end position="226"/>
    </location>
</feature>
<name>A0ABR1FDW7_9ASCO</name>
<proteinExistence type="predicted"/>
<evidence type="ECO:0000313" key="3">
    <source>
        <dbReference type="Proteomes" id="UP001498771"/>
    </source>
</evidence>
<feature type="region of interest" description="Disordered" evidence="1">
    <location>
        <begin position="291"/>
        <end position="314"/>
    </location>
</feature>
<feature type="region of interest" description="Disordered" evidence="1">
    <location>
        <begin position="330"/>
        <end position="508"/>
    </location>
</feature>
<feature type="compositionally biased region" description="Pro residues" evidence="1">
    <location>
        <begin position="87"/>
        <end position="107"/>
    </location>
</feature>